<dbReference type="FunFam" id="2.60.40.1730:FF:000005">
    <property type="entry name" value="Aminopeptidase N"/>
    <property type="match status" value="1"/>
</dbReference>
<dbReference type="InterPro" id="IPR001930">
    <property type="entry name" value="Peptidase_M1"/>
</dbReference>
<dbReference type="Gene3D" id="1.10.390.10">
    <property type="entry name" value="Neutral Protease Domain 2"/>
    <property type="match status" value="1"/>
</dbReference>
<evidence type="ECO:0000256" key="4">
    <source>
        <dbReference type="ARBA" id="ARBA00012564"/>
    </source>
</evidence>
<dbReference type="InterPro" id="IPR035414">
    <property type="entry name" value="Peptidase_M1_pepN_Ig-like"/>
</dbReference>
<dbReference type="Gene3D" id="2.60.40.1840">
    <property type="match status" value="1"/>
</dbReference>
<dbReference type="PANTHER" id="PTHR46322:SF1">
    <property type="entry name" value="PUROMYCIN-SENSITIVE AMINOPEPTIDASE"/>
    <property type="match status" value="1"/>
</dbReference>
<evidence type="ECO:0000256" key="8">
    <source>
        <dbReference type="ARBA" id="ARBA00022723"/>
    </source>
</evidence>
<dbReference type="InterPro" id="IPR012779">
    <property type="entry name" value="Peptidase_M1_pepN"/>
</dbReference>
<dbReference type="EMBL" id="CP157355">
    <property type="protein sequence ID" value="XBM00034.1"/>
    <property type="molecule type" value="Genomic_DNA"/>
</dbReference>
<dbReference type="RefSeq" id="WP_348944402.1">
    <property type="nucleotide sequence ID" value="NZ_CP157355.1"/>
</dbReference>
<evidence type="ECO:0000259" key="15">
    <source>
        <dbReference type="Pfam" id="PF11940"/>
    </source>
</evidence>
<dbReference type="SUPFAM" id="SSF63737">
    <property type="entry name" value="Leukotriene A4 hydrolase N-terminal domain"/>
    <property type="match status" value="1"/>
</dbReference>
<dbReference type="AlphaFoldDB" id="A0AAU7F7Y9"/>
<dbReference type="FunFam" id="3.30.2010.30:FF:000002">
    <property type="entry name" value="Putative aminopeptidase N"/>
    <property type="match status" value="1"/>
</dbReference>
<dbReference type="PRINTS" id="PR00756">
    <property type="entry name" value="ALADIPTASE"/>
</dbReference>
<dbReference type="Gene3D" id="3.30.2010.30">
    <property type="match status" value="1"/>
</dbReference>
<dbReference type="GO" id="GO:0008237">
    <property type="term" value="F:metallopeptidase activity"/>
    <property type="evidence" value="ECO:0007669"/>
    <property type="project" value="UniProtKB-UniRule"/>
</dbReference>
<evidence type="ECO:0000256" key="1">
    <source>
        <dbReference type="ARBA" id="ARBA00000098"/>
    </source>
</evidence>
<name>A0AAU7F7Y9_9NEIS</name>
<evidence type="ECO:0000259" key="17">
    <source>
        <dbReference type="Pfam" id="PF17900"/>
    </source>
</evidence>
<dbReference type="SUPFAM" id="SSF55486">
    <property type="entry name" value="Metalloproteases ('zincins'), catalytic domain"/>
    <property type="match status" value="1"/>
</dbReference>
<evidence type="ECO:0000256" key="12">
    <source>
        <dbReference type="ARBA" id="ARBA00059739"/>
    </source>
</evidence>
<feature type="domain" description="Peptidase M1 alanyl aminopeptidase Ig-like fold" evidence="15">
    <location>
        <begin position="452"/>
        <end position="557"/>
    </location>
</feature>
<dbReference type="GO" id="GO:0008270">
    <property type="term" value="F:zinc ion binding"/>
    <property type="evidence" value="ECO:0007669"/>
    <property type="project" value="InterPro"/>
</dbReference>
<dbReference type="EC" id="3.4.11.2" evidence="4 13"/>
<dbReference type="InterPro" id="IPR024601">
    <property type="entry name" value="Peptidase_M1_pepN_C"/>
</dbReference>
<accession>A0AAU7F7Y9</accession>
<evidence type="ECO:0000259" key="14">
    <source>
        <dbReference type="Pfam" id="PF01433"/>
    </source>
</evidence>
<evidence type="ECO:0000256" key="13">
    <source>
        <dbReference type="NCBIfam" id="TIGR02414"/>
    </source>
</evidence>
<dbReference type="FunFam" id="1.10.390.10:FF:000002">
    <property type="entry name" value="Aminopeptidase N"/>
    <property type="match status" value="1"/>
</dbReference>
<gene>
    <name evidence="18" type="primary">pepN</name>
    <name evidence="18" type="ORF">ABHF33_13295</name>
</gene>
<organism evidence="18">
    <name type="scientific">Chitinibacter mangrovi</name>
    <dbReference type="NCBI Taxonomy" id="3153927"/>
    <lineage>
        <taxon>Bacteria</taxon>
        <taxon>Pseudomonadati</taxon>
        <taxon>Pseudomonadota</taxon>
        <taxon>Betaproteobacteria</taxon>
        <taxon>Neisseriales</taxon>
        <taxon>Chitinibacteraceae</taxon>
        <taxon>Chitinibacter</taxon>
    </lineage>
</organism>
<dbReference type="GO" id="GO:0016285">
    <property type="term" value="F:alanyl aminopeptidase activity"/>
    <property type="evidence" value="ECO:0007669"/>
    <property type="project" value="UniProtKB-EC"/>
</dbReference>
<dbReference type="InterPro" id="IPR042097">
    <property type="entry name" value="Aminopeptidase_N-like_N_sf"/>
</dbReference>
<dbReference type="Gene3D" id="1.25.50.10">
    <property type="entry name" value="Peptidase M1, alanyl aminopeptidase, C-terminal domain"/>
    <property type="match status" value="1"/>
</dbReference>
<dbReference type="FunFam" id="2.60.40.1840:FF:000001">
    <property type="entry name" value="Aminopeptidase N"/>
    <property type="match status" value="1"/>
</dbReference>
<keyword evidence="10" id="KW-0862">Zinc</keyword>
<keyword evidence="7" id="KW-0645">Protease</keyword>
<dbReference type="GO" id="GO:0006508">
    <property type="term" value="P:proteolysis"/>
    <property type="evidence" value="ECO:0007669"/>
    <property type="project" value="UniProtKB-UniRule"/>
</dbReference>
<protein>
    <recommendedName>
        <fullName evidence="5 13">Aminopeptidase N</fullName>
        <ecNumber evidence="4 13">3.4.11.2</ecNumber>
    </recommendedName>
</protein>
<feature type="domain" description="Peptidase M1 alanyl aminopeptidase C-terminal" evidence="16">
    <location>
        <begin position="560"/>
        <end position="887"/>
    </location>
</feature>
<proteinExistence type="inferred from homology"/>
<evidence type="ECO:0000313" key="18">
    <source>
        <dbReference type="EMBL" id="XBM00034.1"/>
    </source>
</evidence>
<dbReference type="Pfam" id="PF17432">
    <property type="entry name" value="DUF3458_C"/>
    <property type="match status" value="1"/>
</dbReference>
<evidence type="ECO:0000256" key="3">
    <source>
        <dbReference type="ARBA" id="ARBA00010136"/>
    </source>
</evidence>
<dbReference type="Pfam" id="PF01433">
    <property type="entry name" value="Peptidase_M1"/>
    <property type="match status" value="1"/>
</dbReference>
<dbReference type="KEGG" id="cmav:ABHF33_13295"/>
<feature type="domain" description="Aminopeptidase N-like N-terminal" evidence="17">
    <location>
        <begin position="23"/>
        <end position="189"/>
    </location>
</feature>
<feature type="domain" description="Peptidase M1 membrane alanine aminopeptidase" evidence="14">
    <location>
        <begin position="229"/>
        <end position="441"/>
    </location>
</feature>
<comment type="catalytic activity">
    <reaction evidence="1">
        <text>Release of an N-terminal amino acid, Xaa-|-Yaa- from a peptide, amide or arylamide. Xaa is preferably Ala, but may be most amino acids including Pro (slow action). When a terminal hydrophobic residue is followed by a prolyl residue, the two may be released as an intact Xaa-Pro dipeptide.</text>
        <dbReference type="EC" id="3.4.11.2"/>
    </reaction>
</comment>
<dbReference type="InterPro" id="IPR037144">
    <property type="entry name" value="Peptidase_M1_pepN_C_sf"/>
</dbReference>
<evidence type="ECO:0000256" key="2">
    <source>
        <dbReference type="ARBA" id="ARBA00001947"/>
    </source>
</evidence>
<comment type="cofactor">
    <cofactor evidence="2">
        <name>Zn(2+)</name>
        <dbReference type="ChEBI" id="CHEBI:29105"/>
    </cofactor>
</comment>
<dbReference type="InterPro" id="IPR014782">
    <property type="entry name" value="Peptidase_M1_dom"/>
</dbReference>
<dbReference type="Pfam" id="PF11940">
    <property type="entry name" value="DUF3458"/>
    <property type="match status" value="1"/>
</dbReference>
<comment type="similarity">
    <text evidence="3">Belongs to the peptidase M1 family.</text>
</comment>
<evidence type="ECO:0000256" key="5">
    <source>
        <dbReference type="ARBA" id="ARBA00015611"/>
    </source>
</evidence>
<evidence type="ECO:0000256" key="10">
    <source>
        <dbReference type="ARBA" id="ARBA00022833"/>
    </source>
</evidence>
<dbReference type="PANTHER" id="PTHR46322">
    <property type="entry name" value="PUROMYCIN-SENSITIVE AMINOPEPTIDASE"/>
    <property type="match status" value="1"/>
</dbReference>
<dbReference type="NCBIfam" id="TIGR02414">
    <property type="entry name" value="pepN_proteo"/>
    <property type="match status" value="1"/>
</dbReference>
<evidence type="ECO:0000256" key="6">
    <source>
        <dbReference type="ARBA" id="ARBA00022438"/>
    </source>
</evidence>
<evidence type="ECO:0000256" key="9">
    <source>
        <dbReference type="ARBA" id="ARBA00022801"/>
    </source>
</evidence>
<sequence length="889" mass="100251">MSSRQAIHRLDYTPPSYLIDRVDLTFDLDDTQTKVSSRLIIRRNKGVAADAPLVLHGEALQLESIKLDGAALTADNYCIDEHTLSISKMPEDGILEIITIVDPASNTSLMGLYQSNGNFFTQCEAEGFRKITYYLDRPDVMAKFTTTIIADKSKYPVLLSNGNRVGAGTLDKNRHWVKWVDPFKKPAYLFALVAGKLVVLSGTHQTQSGRTINIEIYVEPGNLDKCHHALAAAQKAMAWDEERFGLEYDLDTYMIVAVSDFNMGAMENKGLNIFNTKFVLAKPETATDIDFDGIDAVVAHEYFHNWTGNRVTCRDWFQLSLKEGLTVYRDQEFSSDIGSRAVQRIGNVRTLRTSQFAEDAGPQAHPIRPDEYLEINNFYTMTIYEKGSEVVRMYETLLGRDGFRKGMDLYFKRHDGQAVTCDDFRAAMADANQTGSNHVDLTQFERWYSQAGTPRVSAQGSYQAETQSYTLTLTQSCPPTPGQDHKLPFHIPFAIGLIDRRGQDLPLQLAGEAHAGATTRVLQLRETTQSFTFTHVPCPPVPSLLRDFSAPVVLEYDYSDDDLVFLMAHDSDAFARWEAANTFATLLIKRLYAQEASLPLAAPDNFIAAYRKLLSGYIEHAEKFDPALIALMLQLPAENYLLEQLSDVDPSRLSLVCQTLKQHIARETRQELLAIYQRLNDGTPYRYDGEQVARRSLKNVCLDYLAELDEKMIASLLADQYRKADNMTDRLAALKALVNRHGHDEGEEQLADFAAQWKDDALVMDKWFALQATSRRQGTLNRVQSLLAHPAFSLKNPNKVRSLITSFCVLNLQHFHAADGYGYAFAAEKIIELDAINPQTAARLASCFNRWKKIEPSRRQLIQQELERIRDHQGLSSDTFEIVNKALIA</sequence>
<dbReference type="InterPro" id="IPR038438">
    <property type="entry name" value="PepN_Ig-like_sf"/>
</dbReference>
<keyword evidence="9 18" id="KW-0378">Hydrolase</keyword>
<dbReference type="Pfam" id="PF17900">
    <property type="entry name" value="Peptidase_M1_N"/>
    <property type="match status" value="1"/>
</dbReference>
<evidence type="ECO:0000256" key="11">
    <source>
        <dbReference type="ARBA" id="ARBA00023049"/>
    </source>
</evidence>
<dbReference type="Gene3D" id="2.60.40.1730">
    <property type="entry name" value="tricorn interacting facor f3 domain"/>
    <property type="match status" value="1"/>
</dbReference>
<reference evidence="18" key="1">
    <citation type="submission" date="2024-05" db="EMBL/GenBank/DDBJ databases">
        <authorList>
            <person name="Yang L."/>
            <person name="Pan L."/>
        </authorList>
    </citation>
    <scope>NUCLEOTIDE SEQUENCE</scope>
    <source>
        <strain evidence="18">FCG-7</strain>
    </source>
</reference>
<dbReference type="InterPro" id="IPR027268">
    <property type="entry name" value="Peptidase_M4/M1_CTD_sf"/>
</dbReference>
<keyword evidence="6 18" id="KW-0031">Aminopeptidase</keyword>
<dbReference type="InterPro" id="IPR045357">
    <property type="entry name" value="Aminopeptidase_N-like_N"/>
</dbReference>
<keyword evidence="8" id="KW-0479">Metal-binding</keyword>
<dbReference type="CDD" id="cd09600">
    <property type="entry name" value="M1_APN"/>
    <property type="match status" value="1"/>
</dbReference>
<comment type="function">
    <text evidence="12">Aminopeptidase N is involved in the degradation of intracellular peptides generated by protein breakdown during normal growth as well as in response to nutrient starvation.</text>
</comment>
<evidence type="ECO:0000259" key="16">
    <source>
        <dbReference type="Pfam" id="PF17432"/>
    </source>
</evidence>
<keyword evidence="11" id="KW-0482">Metalloprotease</keyword>
<evidence type="ECO:0000256" key="7">
    <source>
        <dbReference type="ARBA" id="ARBA00022670"/>
    </source>
</evidence>